<comment type="caution">
    <text evidence="1">The sequence shown here is derived from an EMBL/GenBank/DDBJ whole genome shotgun (WGS) entry which is preliminary data.</text>
</comment>
<gene>
    <name evidence="1" type="ORF">A2311_01535</name>
</gene>
<dbReference type="EMBL" id="MEUF01000030">
    <property type="protein sequence ID" value="OGC35331.1"/>
    <property type="molecule type" value="Genomic_DNA"/>
</dbReference>
<evidence type="ECO:0000313" key="2">
    <source>
        <dbReference type="Proteomes" id="UP000178951"/>
    </source>
</evidence>
<name>A0A1F4TRL3_UNCSA</name>
<dbReference type="AlphaFoldDB" id="A0A1F4TRL3"/>
<evidence type="ECO:0000313" key="1">
    <source>
        <dbReference type="EMBL" id="OGC35331.1"/>
    </source>
</evidence>
<accession>A0A1F4TRL3</accession>
<protein>
    <submittedName>
        <fullName evidence="1">Uncharacterized protein</fullName>
    </submittedName>
</protein>
<dbReference type="Proteomes" id="UP000178951">
    <property type="component" value="Unassembled WGS sequence"/>
</dbReference>
<dbReference type="STRING" id="1802583.A2311_01535"/>
<organism evidence="1 2">
    <name type="scientific">candidate division WOR-1 bacterium RIFOXYB2_FULL_48_7</name>
    <dbReference type="NCBI Taxonomy" id="1802583"/>
    <lineage>
        <taxon>Bacteria</taxon>
        <taxon>Bacillati</taxon>
        <taxon>Saganbacteria</taxon>
    </lineage>
</organism>
<reference evidence="1 2" key="1">
    <citation type="journal article" date="2016" name="Nat. Commun.">
        <title>Thousands of microbial genomes shed light on interconnected biogeochemical processes in an aquifer system.</title>
        <authorList>
            <person name="Anantharaman K."/>
            <person name="Brown C.T."/>
            <person name="Hug L.A."/>
            <person name="Sharon I."/>
            <person name="Castelle C.J."/>
            <person name="Probst A.J."/>
            <person name="Thomas B.C."/>
            <person name="Singh A."/>
            <person name="Wilkins M.J."/>
            <person name="Karaoz U."/>
            <person name="Brodie E.L."/>
            <person name="Williams K.H."/>
            <person name="Hubbard S.S."/>
            <person name="Banfield J.F."/>
        </authorList>
    </citation>
    <scope>NUCLEOTIDE SEQUENCE [LARGE SCALE GENOMIC DNA]</scope>
</reference>
<proteinExistence type="predicted"/>
<sequence>MATQAQAVSDVAQTLDNEYQQLCDMMADISDGTLDGVNGDDYVGHNLGGKHYGYEIGGQKFDLGYFDAQNDFHHTGKDATLPGTMLQISTATSQQAVFTGQLTDTAMKAAQLQKAVSQKVG</sequence>